<name>A0A9Q5SP83_9BACT</name>
<proteinExistence type="predicted"/>
<gene>
    <name evidence="1" type="ORF">B5F96_17660</name>
</gene>
<evidence type="ECO:0000313" key="2">
    <source>
        <dbReference type="Proteomes" id="UP000195975"/>
    </source>
</evidence>
<dbReference type="RefSeq" id="WP_087375768.1">
    <property type="nucleotide sequence ID" value="NZ_NFIJ01000033.1"/>
</dbReference>
<comment type="caution">
    <text evidence="1">The sequence shown here is derived from an EMBL/GenBank/DDBJ whole genome shotgun (WGS) entry which is preliminary data.</text>
</comment>
<protein>
    <recommendedName>
        <fullName evidence="3">RteC protein</fullName>
    </recommendedName>
</protein>
<organism evidence="1 2">
    <name type="scientific">Parabacteroides johnsonii</name>
    <dbReference type="NCBI Taxonomy" id="387661"/>
    <lineage>
        <taxon>Bacteria</taxon>
        <taxon>Pseudomonadati</taxon>
        <taxon>Bacteroidota</taxon>
        <taxon>Bacteroidia</taxon>
        <taxon>Bacteroidales</taxon>
        <taxon>Tannerellaceae</taxon>
        <taxon>Parabacteroides</taxon>
    </lineage>
</organism>
<accession>A0A9Q5SP83</accession>
<reference evidence="2" key="1">
    <citation type="submission" date="2017-04" db="EMBL/GenBank/DDBJ databases">
        <title>Function of individual gut microbiota members based on whole genome sequencing of pure cultures obtained from chicken caecum.</title>
        <authorList>
            <person name="Medvecky M."/>
            <person name="Cejkova D."/>
            <person name="Polansky O."/>
            <person name="Karasova D."/>
            <person name="Kubasova T."/>
            <person name="Cizek A."/>
            <person name="Rychlik I."/>
        </authorList>
    </citation>
    <scope>NUCLEOTIDE SEQUENCE [LARGE SCALE GENOMIC DNA]</scope>
    <source>
        <strain evidence="2">An42</strain>
    </source>
</reference>
<dbReference type="EMBL" id="NFIJ01000033">
    <property type="protein sequence ID" value="OUO01599.1"/>
    <property type="molecule type" value="Genomic_DNA"/>
</dbReference>
<dbReference type="Pfam" id="PF09357">
    <property type="entry name" value="RteC"/>
    <property type="match status" value="1"/>
</dbReference>
<dbReference type="AlphaFoldDB" id="A0A9Q5SP83"/>
<evidence type="ECO:0000313" key="1">
    <source>
        <dbReference type="EMBL" id="OUO01599.1"/>
    </source>
</evidence>
<sequence>MEDFRTTLYIQLLSKGEATREEIEVALSDFTKRIYEFCINRNDAGFVYFSLNTIRMLLIHLEETRVATNNRLSANGGIAFIDAAIEWVMKQEEARKYGTPQVNNETNTKETTLSNEEDVTTEVFWTGKIIHLMEFIYGADTLKNFNNGQVTIKEVSAYFSKMLGIEIKDPSGCYVSMRERIKESRTSYIDSMRDALLERMEKDDEKVYRRKK</sequence>
<dbReference type="Proteomes" id="UP000195975">
    <property type="component" value="Unassembled WGS sequence"/>
</dbReference>
<evidence type="ECO:0008006" key="3">
    <source>
        <dbReference type="Google" id="ProtNLM"/>
    </source>
</evidence>
<dbReference type="InterPro" id="IPR018534">
    <property type="entry name" value="Tet_reg_excision_RteC"/>
</dbReference>